<evidence type="ECO:0000313" key="8">
    <source>
        <dbReference type="Proteomes" id="UP000266239"/>
    </source>
</evidence>
<proteinExistence type="predicted"/>
<dbReference type="EMBL" id="QUTA01007837">
    <property type="protein sequence ID" value="RHY05619.1"/>
    <property type="molecule type" value="Genomic_DNA"/>
</dbReference>
<evidence type="ECO:0000313" key="6">
    <source>
        <dbReference type="EMBL" id="RHY71342.1"/>
    </source>
</evidence>
<gene>
    <name evidence="4" type="ORF">DYB25_011616</name>
    <name evidence="6" type="ORF">DYB30_012214</name>
    <name evidence="5" type="ORF">DYB34_010678</name>
    <name evidence="3" type="ORF">DYB36_012117</name>
</gene>
<evidence type="ECO:0000313" key="5">
    <source>
        <dbReference type="EMBL" id="RHY45416.1"/>
    </source>
</evidence>
<evidence type="ECO:0000313" key="9">
    <source>
        <dbReference type="Proteomes" id="UP000266643"/>
    </source>
</evidence>
<keyword evidence="1" id="KW-0812">Transmembrane</keyword>
<dbReference type="EMBL" id="QUSZ01007171">
    <property type="protein sequence ID" value="RHY03305.1"/>
    <property type="molecule type" value="Genomic_DNA"/>
</dbReference>
<dbReference type="EMBL" id="QUTD01003782">
    <property type="protein sequence ID" value="RHY71342.1"/>
    <property type="molecule type" value="Genomic_DNA"/>
</dbReference>
<dbReference type="Proteomes" id="UP000266239">
    <property type="component" value="Unassembled WGS sequence"/>
</dbReference>
<comment type="caution">
    <text evidence="6">The sequence shown here is derived from an EMBL/GenBank/DDBJ whole genome shotgun (WGS) entry which is preliminary data.</text>
</comment>
<dbReference type="Pfam" id="PF22936">
    <property type="entry name" value="Pol_BBD"/>
    <property type="match status" value="1"/>
</dbReference>
<evidence type="ECO:0000313" key="7">
    <source>
        <dbReference type="Proteomes" id="UP000265427"/>
    </source>
</evidence>
<keyword evidence="1" id="KW-1133">Transmembrane helix</keyword>
<evidence type="ECO:0000313" key="3">
    <source>
        <dbReference type="EMBL" id="RHY03305.1"/>
    </source>
</evidence>
<evidence type="ECO:0000313" key="10">
    <source>
        <dbReference type="Proteomes" id="UP000283543"/>
    </source>
</evidence>
<keyword evidence="1" id="KW-0472">Membrane</keyword>
<dbReference type="VEuPathDB" id="FungiDB:H257_05962"/>
<name>A0A397DWE2_APHAT</name>
<feature type="transmembrane region" description="Helical" evidence="1">
    <location>
        <begin position="69"/>
        <end position="95"/>
    </location>
</feature>
<organism evidence="6 9">
    <name type="scientific">Aphanomyces astaci</name>
    <name type="common">Crayfish plague agent</name>
    <dbReference type="NCBI Taxonomy" id="112090"/>
    <lineage>
        <taxon>Eukaryota</taxon>
        <taxon>Sar</taxon>
        <taxon>Stramenopiles</taxon>
        <taxon>Oomycota</taxon>
        <taxon>Saprolegniomycetes</taxon>
        <taxon>Saprolegniales</taxon>
        <taxon>Verrucalvaceae</taxon>
        <taxon>Aphanomyces</taxon>
    </lineage>
</organism>
<sequence>MSSRRVPSLINLSIHRDNLKYIKGTDLEKAYPSIVHTNLAWRRLKEAHEKTTIINKMLLRRERISTRTVHVLTAVVVMAVAVMAVAVMVAVVAAIKSTMRIRTIATSKTICSRSKKSHAPWTSTRMIPFTFWELVDDEKEAYLTVMEATLPPTPTPLATNWKPDYKLTQSVDDLDAELEYVFNQMDLAAACSDDQANHVDSAAPSHLQGPSLIMDSGASSHMTGDLSLLHDVKECRRSVNLADGHTISVKAMGQLRVQSNTTGKTAVFQETLHVPTLRKTPLSISQLTRENPHAQVVFHGNTMDIMIGPDVSIQAATTNSLYELDASVLLPSTPDVGSVYLVAIEATSIWHARLGYPPAASTQAILKATHGGPSQLLHPDRCDGCVRGKTTEVAHPRYGERGP</sequence>
<evidence type="ECO:0000313" key="4">
    <source>
        <dbReference type="EMBL" id="RHY05619.1"/>
    </source>
</evidence>
<dbReference type="Proteomes" id="UP000266643">
    <property type="component" value="Unassembled WGS sequence"/>
</dbReference>
<dbReference type="AlphaFoldDB" id="A0A397DWE2"/>
<dbReference type="Proteomes" id="UP000265427">
    <property type="component" value="Unassembled WGS sequence"/>
</dbReference>
<dbReference type="EMBL" id="QUTB01007581">
    <property type="protein sequence ID" value="RHY45416.1"/>
    <property type="molecule type" value="Genomic_DNA"/>
</dbReference>
<evidence type="ECO:0000259" key="2">
    <source>
        <dbReference type="Pfam" id="PF22936"/>
    </source>
</evidence>
<dbReference type="InterPro" id="IPR054722">
    <property type="entry name" value="PolX-like_BBD"/>
</dbReference>
<reference evidence="7 8" key="1">
    <citation type="submission" date="2018-08" db="EMBL/GenBank/DDBJ databases">
        <title>Aphanomyces genome sequencing and annotation.</title>
        <authorList>
            <person name="Minardi D."/>
            <person name="Oidtmann B."/>
            <person name="Van Der Giezen M."/>
            <person name="Studholme D.J."/>
        </authorList>
    </citation>
    <scope>NUCLEOTIDE SEQUENCE [LARGE SCALE GENOMIC DNA]</scope>
    <source>
        <strain evidence="6 9">D2</strain>
        <strain evidence="3 7">Kv</strain>
        <strain evidence="5 10">Si</strain>
        <strain evidence="4 8">Yx</strain>
    </source>
</reference>
<accession>A0A397DWE2</accession>
<feature type="domain" description="Retrovirus-related Pol polyprotein from transposon TNT 1-94-like beta-barrel" evidence="2">
    <location>
        <begin position="213"/>
        <end position="290"/>
    </location>
</feature>
<dbReference type="Proteomes" id="UP000283543">
    <property type="component" value="Unassembled WGS sequence"/>
</dbReference>
<evidence type="ECO:0000256" key="1">
    <source>
        <dbReference type="SAM" id="Phobius"/>
    </source>
</evidence>
<protein>
    <recommendedName>
        <fullName evidence="2">Retrovirus-related Pol polyprotein from transposon TNT 1-94-like beta-barrel domain-containing protein</fullName>
    </recommendedName>
</protein>